<organism evidence="1 2">
    <name type="scientific">Gillisia limnaea (strain DSM 15749 / LMG 21470 / R-8282)</name>
    <dbReference type="NCBI Taxonomy" id="865937"/>
    <lineage>
        <taxon>Bacteria</taxon>
        <taxon>Pseudomonadati</taxon>
        <taxon>Bacteroidota</taxon>
        <taxon>Flavobacteriia</taxon>
        <taxon>Flavobacteriales</taxon>
        <taxon>Flavobacteriaceae</taxon>
        <taxon>Gillisia</taxon>
    </lineage>
</organism>
<dbReference type="AlphaFoldDB" id="H2BWS2"/>
<dbReference type="OrthoDB" id="1160493at2"/>
<evidence type="ECO:0000313" key="2">
    <source>
        <dbReference type="Proteomes" id="UP000003844"/>
    </source>
</evidence>
<keyword evidence="2" id="KW-1185">Reference proteome</keyword>
<dbReference type="HOGENOM" id="CLU_125390_0_0_10"/>
<dbReference type="Proteomes" id="UP000003844">
    <property type="component" value="Unassembled WGS sequence"/>
</dbReference>
<proteinExistence type="predicted"/>
<dbReference type="STRING" id="865937.Gilli_2424"/>
<dbReference type="EMBL" id="JH594606">
    <property type="protein sequence ID" value="EHQ03050.1"/>
    <property type="molecule type" value="Genomic_DNA"/>
</dbReference>
<protein>
    <recommendedName>
        <fullName evidence="3">Alpha-ketoglutarate decarboxylase</fullName>
    </recommendedName>
</protein>
<sequence>MPTFVYYSQKAHLFLIFALALSSTTFFGQIKERENSETKNQFWQQVRFGGSVGLSFGNGNFTGALAPSAIYDFNKTFSTGIGLSGAYSSQNNFKATSLGGSLIGMMRPIKEVQLSAEFEQLNITRRYEFDGANIKEQDWVPALFLGVGYNLGPVVTGVRYDVLHDNNRSFYSSPFMPFVSVYF</sequence>
<evidence type="ECO:0000313" key="1">
    <source>
        <dbReference type="EMBL" id="EHQ03050.1"/>
    </source>
</evidence>
<evidence type="ECO:0008006" key="3">
    <source>
        <dbReference type="Google" id="ProtNLM"/>
    </source>
</evidence>
<accession>H2BWS2</accession>
<dbReference type="eggNOG" id="ENOG5030398">
    <property type="taxonomic scope" value="Bacteria"/>
</dbReference>
<gene>
    <name evidence="1" type="ORF">Gilli_2424</name>
</gene>
<name>H2BWS2_GILLR</name>
<reference evidence="2" key="1">
    <citation type="journal article" date="2012" name="Stand. Genomic Sci.">
        <title>Genome sequence of the Antarctic rhodopsins-containing flavobacterium Gillisia limnaea type strain (R-8282(T)).</title>
        <authorList>
            <person name="Riedel T."/>
            <person name="Held B."/>
            <person name="Nolan M."/>
            <person name="Lucas S."/>
            <person name="Lapidus A."/>
            <person name="Tice H."/>
            <person name="Del Rio T.G."/>
            <person name="Cheng J.F."/>
            <person name="Han C."/>
            <person name="Tapia R."/>
            <person name="Goodwin L.A."/>
            <person name="Pitluck S."/>
            <person name="Liolios K."/>
            <person name="Mavromatis K."/>
            <person name="Pagani I."/>
            <person name="Ivanova N."/>
            <person name="Mikhailova N."/>
            <person name="Pati A."/>
            <person name="Chen A."/>
            <person name="Palaniappan K."/>
            <person name="Land M."/>
            <person name="Rohde M."/>
            <person name="Tindall B.J."/>
            <person name="Detter J.C."/>
            <person name="Goker M."/>
            <person name="Bristow J."/>
            <person name="Eisen J.A."/>
            <person name="Markowitz V."/>
            <person name="Hugenholtz P."/>
            <person name="Kyrpides N.C."/>
            <person name="Klenk H.P."/>
            <person name="Woyke T."/>
        </authorList>
    </citation>
    <scope>NUCLEOTIDE SEQUENCE [LARGE SCALE GENOMIC DNA]</scope>
    <source>
        <strain evidence="2">DSM 15749 / LMG 21470 / R-8282</strain>
    </source>
</reference>
<dbReference type="RefSeq" id="WP_006989358.1">
    <property type="nucleotide sequence ID" value="NZ_JH594606.1"/>
</dbReference>